<name>A0A9P6J2Y8_9FUNG</name>
<dbReference type="InterPro" id="IPR046341">
    <property type="entry name" value="SET_dom_sf"/>
</dbReference>
<feature type="domain" description="SET" evidence="1">
    <location>
        <begin position="81"/>
        <end position="120"/>
    </location>
</feature>
<proteinExistence type="predicted"/>
<dbReference type="PANTHER" id="PTHR12350">
    <property type="entry name" value="HISTONE-LYSINE N-METHYLTRANSFERASE-RELATED"/>
    <property type="match status" value="1"/>
</dbReference>
<dbReference type="PANTHER" id="PTHR12350:SF19">
    <property type="entry name" value="SET DOMAIN-CONTAINING PROTEIN"/>
    <property type="match status" value="1"/>
</dbReference>
<protein>
    <recommendedName>
        <fullName evidence="1">SET domain-containing protein</fullName>
    </recommendedName>
</protein>
<dbReference type="InterPro" id="IPR053201">
    <property type="entry name" value="Flavunoidine_N-MTase"/>
</dbReference>
<dbReference type="Pfam" id="PF00856">
    <property type="entry name" value="SET"/>
    <property type="match status" value="1"/>
</dbReference>
<dbReference type="Gene3D" id="2.170.270.10">
    <property type="entry name" value="SET domain"/>
    <property type="match status" value="1"/>
</dbReference>
<comment type="caution">
    <text evidence="2">The sequence shown here is derived from an EMBL/GenBank/DDBJ whole genome shotgun (WGS) entry which is preliminary data.</text>
</comment>
<dbReference type="SUPFAM" id="SSF82199">
    <property type="entry name" value="SET domain"/>
    <property type="match status" value="1"/>
</dbReference>
<evidence type="ECO:0000313" key="3">
    <source>
        <dbReference type="Proteomes" id="UP000749646"/>
    </source>
</evidence>
<sequence>MASSHIKQNIIIDAEIVKRSYNPSHPGLFEVVYAEGTFNSQLLSSKDFQKGDVICTIEGTTPGPKMYTTVQISKELHIELNSDLSYLNHSCNPSTLFNTEKMQLIAAVDIKKGDPLTFFYPSSEWEMDQPFSCWCGAEHCCKSIQGAKFVPMKIMDRYYVTPHISELLLLREAEAEQ</sequence>
<keyword evidence="3" id="KW-1185">Reference proteome</keyword>
<evidence type="ECO:0000313" key="2">
    <source>
        <dbReference type="EMBL" id="KAF9959376.1"/>
    </source>
</evidence>
<dbReference type="InterPro" id="IPR001214">
    <property type="entry name" value="SET_dom"/>
</dbReference>
<reference evidence="2" key="1">
    <citation type="journal article" date="2020" name="Fungal Divers.">
        <title>Resolving the Mortierellaceae phylogeny through synthesis of multi-gene phylogenetics and phylogenomics.</title>
        <authorList>
            <person name="Vandepol N."/>
            <person name="Liber J."/>
            <person name="Desiro A."/>
            <person name="Na H."/>
            <person name="Kennedy M."/>
            <person name="Barry K."/>
            <person name="Grigoriev I.V."/>
            <person name="Miller A.N."/>
            <person name="O'Donnell K."/>
            <person name="Stajich J.E."/>
            <person name="Bonito G."/>
        </authorList>
    </citation>
    <scope>NUCLEOTIDE SEQUENCE</scope>
    <source>
        <strain evidence="2">MES-2147</strain>
    </source>
</reference>
<evidence type="ECO:0000259" key="1">
    <source>
        <dbReference type="Pfam" id="PF00856"/>
    </source>
</evidence>
<dbReference type="OrthoDB" id="5984008at2759"/>
<dbReference type="EMBL" id="JAAAHW010006507">
    <property type="protein sequence ID" value="KAF9959376.1"/>
    <property type="molecule type" value="Genomic_DNA"/>
</dbReference>
<accession>A0A9P6J2Y8</accession>
<gene>
    <name evidence="2" type="ORF">BGZ65_000450</name>
</gene>
<dbReference type="AlphaFoldDB" id="A0A9P6J2Y8"/>
<organism evidence="2 3">
    <name type="scientific">Modicella reniformis</name>
    <dbReference type="NCBI Taxonomy" id="1440133"/>
    <lineage>
        <taxon>Eukaryota</taxon>
        <taxon>Fungi</taxon>
        <taxon>Fungi incertae sedis</taxon>
        <taxon>Mucoromycota</taxon>
        <taxon>Mortierellomycotina</taxon>
        <taxon>Mortierellomycetes</taxon>
        <taxon>Mortierellales</taxon>
        <taxon>Mortierellaceae</taxon>
        <taxon>Modicella</taxon>
    </lineage>
</organism>
<dbReference type="Proteomes" id="UP000749646">
    <property type="component" value="Unassembled WGS sequence"/>
</dbReference>